<evidence type="ECO:0000313" key="3">
    <source>
        <dbReference type="Proteomes" id="UP000239388"/>
    </source>
</evidence>
<protein>
    <submittedName>
        <fullName evidence="2">Uncharacterized protein</fullName>
    </submittedName>
</protein>
<organism evidence="2 3">
    <name type="scientific">Blastopirellula marina</name>
    <dbReference type="NCBI Taxonomy" id="124"/>
    <lineage>
        <taxon>Bacteria</taxon>
        <taxon>Pseudomonadati</taxon>
        <taxon>Planctomycetota</taxon>
        <taxon>Planctomycetia</taxon>
        <taxon>Pirellulales</taxon>
        <taxon>Pirellulaceae</taxon>
        <taxon>Blastopirellula</taxon>
    </lineage>
</organism>
<dbReference type="Proteomes" id="UP000239388">
    <property type="component" value="Unassembled WGS sequence"/>
</dbReference>
<evidence type="ECO:0000256" key="1">
    <source>
        <dbReference type="SAM" id="Phobius"/>
    </source>
</evidence>
<proteinExistence type="predicted"/>
<comment type="caution">
    <text evidence="2">The sequence shown here is derived from an EMBL/GenBank/DDBJ whole genome shotgun (WGS) entry which is preliminary data.</text>
</comment>
<dbReference type="EMBL" id="PUIB01000015">
    <property type="protein sequence ID" value="PQO35360.1"/>
    <property type="molecule type" value="Genomic_DNA"/>
</dbReference>
<reference evidence="2 3" key="1">
    <citation type="submission" date="2018-02" db="EMBL/GenBank/DDBJ databases">
        <title>Comparative genomes isolates from brazilian mangrove.</title>
        <authorList>
            <person name="Araujo J.E."/>
            <person name="Taketani R.G."/>
            <person name="Silva M.C.P."/>
            <person name="Loureco M.V."/>
            <person name="Andreote F.D."/>
        </authorList>
    </citation>
    <scope>NUCLEOTIDE SEQUENCE [LARGE SCALE GENOMIC DNA]</scope>
    <source>
        <strain evidence="2 3">NAP PRIS-MGV</strain>
    </source>
</reference>
<keyword evidence="1" id="KW-0812">Transmembrane</keyword>
<evidence type="ECO:0000313" key="2">
    <source>
        <dbReference type="EMBL" id="PQO35360.1"/>
    </source>
</evidence>
<keyword evidence="1" id="KW-1133">Transmembrane helix</keyword>
<keyword evidence="1" id="KW-0472">Membrane</keyword>
<dbReference type="OrthoDB" id="287359at2"/>
<feature type="transmembrane region" description="Helical" evidence="1">
    <location>
        <begin position="150"/>
        <end position="169"/>
    </location>
</feature>
<accession>A0A2S8FTH9</accession>
<gene>
    <name evidence="2" type="ORF">C5Y98_13405</name>
</gene>
<sequence length="177" mass="19481">MATICSNCGEELIGAVNRCWRCGREFELDALADTPPVRRMRILPEYLHARTIEVPSSSADDVAVAEPADDEIIAAEAVEKKIEPLRLDSPFRPAELAPPQREIPWISIALGAAGLGSLLSLVTVVGLPLLLFSIGIIIWQIGSIPARRAWFFLMLSMFLFVVASVRFGFSLHDYLFG</sequence>
<feature type="transmembrane region" description="Helical" evidence="1">
    <location>
        <begin position="105"/>
        <end position="138"/>
    </location>
</feature>
<dbReference type="AlphaFoldDB" id="A0A2S8FTH9"/>
<name>A0A2S8FTH9_9BACT</name>
<dbReference type="RefSeq" id="WP_105354781.1">
    <property type="nucleotide sequence ID" value="NZ_PUIB01000015.1"/>
</dbReference>